<reference evidence="2 3" key="1">
    <citation type="journal article" date="2024" name="Front. Microbiol.">
        <title>Novel thermophilic genera Geochorda gen. nov. and Carboxydochorda gen. nov. from the deep terrestrial subsurface reveal the ecophysiological diversity in the class Limnochordia.</title>
        <authorList>
            <person name="Karnachuk O.V."/>
            <person name="Lukina A.P."/>
            <person name="Avakyan M.R."/>
            <person name="Kadnikov V.V."/>
            <person name="Begmatov S."/>
            <person name="Beletsky A.V."/>
            <person name="Vlasova K.G."/>
            <person name="Novikov A.A."/>
            <person name="Shcherbakova V.A."/>
            <person name="Mardanov A.V."/>
            <person name="Ravin N.V."/>
        </authorList>
    </citation>
    <scope>NUCLEOTIDE SEQUENCE [LARGE SCALE GENOMIC DNA]</scope>
    <source>
        <strain evidence="2 3">L945</strain>
    </source>
</reference>
<feature type="transmembrane region" description="Helical" evidence="1">
    <location>
        <begin position="101"/>
        <end position="120"/>
    </location>
</feature>
<organism evidence="2 3">
    <name type="scientific">Carboxydichorda subterranea</name>
    <dbReference type="NCBI Taxonomy" id="3109565"/>
    <lineage>
        <taxon>Bacteria</taxon>
        <taxon>Bacillati</taxon>
        <taxon>Bacillota</taxon>
        <taxon>Limnochordia</taxon>
        <taxon>Limnochordales</taxon>
        <taxon>Geochordaceae</taxon>
        <taxon>Carboxydichorda</taxon>
    </lineage>
</organism>
<keyword evidence="1" id="KW-1133">Transmembrane helix</keyword>
<evidence type="ECO:0000313" key="2">
    <source>
        <dbReference type="EMBL" id="WRP17410.1"/>
    </source>
</evidence>
<evidence type="ECO:0000256" key="1">
    <source>
        <dbReference type="SAM" id="Phobius"/>
    </source>
</evidence>
<proteinExistence type="predicted"/>
<dbReference type="Proteomes" id="UP001332192">
    <property type="component" value="Chromosome"/>
</dbReference>
<dbReference type="EMBL" id="CP141615">
    <property type="protein sequence ID" value="WRP17410.1"/>
    <property type="molecule type" value="Genomic_DNA"/>
</dbReference>
<sequence>MGPTVLYNLLLALLFPLALRIAAPLDLRGKTAVLLGGFLLAELAVLVSPLARLQHAGRSLADLVWGRPAPKRPIVAGILVAMLYSAMTLASPIFGGHATELSWIILTFVLGTVLAALYLAGRRSLTPVGLTHALIHVLIEPWLILGTVRLPTARVAPVLTGKESPAP</sequence>
<protein>
    <recommendedName>
        <fullName evidence="4">CPBP family intramembrane metalloprotease</fullName>
    </recommendedName>
</protein>
<gene>
    <name evidence="2" type="ORF">U7230_15225</name>
</gene>
<name>A0ABZ1BX75_9FIRM</name>
<evidence type="ECO:0000313" key="3">
    <source>
        <dbReference type="Proteomes" id="UP001332192"/>
    </source>
</evidence>
<accession>A0ABZ1BX75</accession>
<feature type="transmembrane region" description="Helical" evidence="1">
    <location>
        <begin position="74"/>
        <end position="95"/>
    </location>
</feature>
<keyword evidence="1" id="KW-0812">Transmembrane</keyword>
<feature type="transmembrane region" description="Helical" evidence="1">
    <location>
        <begin position="32"/>
        <end position="53"/>
    </location>
</feature>
<evidence type="ECO:0008006" key="4">
    <source>
        <dbReference type="Google" id="ProtNLM"/>
    </source>
</evidence>
<keyword evidence="1" id="KW-0472">Membrane</keyword>
<keyword evidence="3" id="KW-1185">Reference proteome</keyword>
<dbReference type="RefSeq" id="WP_324716681.1">
    <property type="nucleotide sequence ID" value="NZ_CP141615.1"/>
</dbReference>